<gene>
    <name evidence="2" type="ORF">NCTC9426_01516</name>
</gene>
<sequence length="191" mass="20576">MKKILKVVAVGGLMMTLWHKKGQGKSQSDTTTPISHARRSRGWLPVIGSALLLGTAVMTAPAYAMSESAVQSFANSLNIAANAQNIGMVSRLIDDNAVISLTRKGNTTTLDKNGYLQLLQKSWAGASDYRYSINATDVVVTGNQARANVITTESWTKDGRRTTFRTHSKATLSYIGGNAMLLRAVSQVTVE</sequence>
<dbReference type="InterPro" id="IPR032710">
    <property type="entry name" value="NTF2-like_dom_sf"/>
</dbReference>
<protein>
    <recommendedName>
        <fullName evidence="4">DUF4440 domain-containing protein</fullName>
    </recommendedName>
</protein>
<dbReference type="SUPFAM" id="SSF54427">
    <property type="entry name" value="NTF2-like"/>
    <property type="match status" value="1"/>
</dbReference>
<dbReference type="RefSeq" id="WP_115369285.1">
    <property type="nucleotide sequence ID" value="NZ_CP087791.1"/>
</dbReference>
<feature type="transmembrane region" description="Helical" evidence="1">
    <location>
        <begin position="42"/>
        <end position="64"/>
    </location>
</feature>
<evidence type="ECO:0000313" key="2">
    <source>
        <dbReference type="EMBL" id="STY91458.1"/>
    </source>
</evidence>
<keyword evidence="1" id="KW-0812">Transmembrane</keyword>
<dbReference type="AlphaFoldDB" id="A0A378PSB1"/>
<keyword evidence="1" id="KW-1133">Transmembrane helix</keyword>
<organism evidence="2 3">
    <name type="scientific">Moraxella bovis</name>
    <dbReference type="NCBI Taxonomy" id="476"/>
    <lineage>
        <taxon>Bacteria</taxon>
        <taxon>Pseudomonadati</taxon>
        <taxon>Pseudomonadota</taxon>
        <taxon>Gammaproteobacteria</taxon>
        <taxon>Moraxellales</taxon>
        <taxon>Moraxellaceae</taxon>
        <taxon>Moraxella</taxon>
    </lineage>
</organism>
<dbReference type="EMBL" id="UGPZ01000002">
    <property type="protein sequence ID" value="STY91458.1"/>
    <property type="molecule type" value="Genomic_DNA"/>
</dbReference>
<evidence type="ECO:0000256" key="1">
    <source>
        <dbReference type="SAM" id="Phobius"/>
    </source>
</evidence>
<dbReference type="Proteomes" id="UP000254133">
    <property type="component" value="Unassembled WGS sequence"/>
</dbReference>
<proteinExistence type="predicted"/>
<accession>A0A378PSB1</accession>
<keyword evidence="1" id="KW-0472">Membrane</keyword>
<evidence type="ECO:0008006" key="4">
    <source>
        <dbReference type="Google" id="ProtNLM"/>
    </source>
</evidence>
<name>A0A378PSB1_MORBO</name>
<reference evidence="2 3" key="1">
    <citation type="submission" date="2018-06" db="EMBL/GenBank/DDBJ databases">
        <authorList>
            <consortium name="Pathogen Informatics"/>
            <person name="Doyle S."/>
        </authorList>
    </citation>
    <scope>NUCLEOTIDE SEQUENCE [LARGE SCALE GENOMIC DNA]</scope>
    <source>
        <strain evidence="2 3">NCTC9426</strain>
    </source>
</reference>
<evidence type="ECO:0000313" key="3">
    <source>
        <dbReference type="Proteomes" id="UP000254133"/>
    </source>
</evidence>